<sequence length="96" mass="10196">MAWLEVVRLVAGLVFVLYVPGYVWSRVFFPDATALERMATSIALSAAFVPAVLYFGNTIVGLPITAMTAAGATLVIAGGGTIFLWRQVSLGESSQE</sequence>
<feature type="transmembrane region" description="Helical" evidence="1">
    <location>
        <begin position="6"/>
        <end position="25"/>
    </location>
</feature>
<proteinExistence type="predicted"/>
<dbReference type="EMBL" id="LAZR01049121">
    <property type="protein sequence ID" value="KKK90396.1"/>
    <property type="molecule type" value="Genomic_DNA"/>
</dbReference>
<keyword evidence="1" id="KW-0812">Transmembrane</keyword>
<organism evidence="2">
    <name type="scientific">marine sediment metagenome</name>
    <dbReference type="NCBI Taxonomy" id="412755"/>
    <lineage>
        <taxon>unclassified sequences</taxon>
        <taxon>metagenomes</taxon>
        <taxon>ecological metagenomes</taxon>
    </lineage>
</organism>
<name>A0A0F9C176_9ZZZZ</name>
<dbReference type="AlphaFoldDB" id="A0A0F9C176"/>
<accession>A0A0F9C176</accession>
<feature type="transmembrane region" description="Helical" evidence="1">
    <location>
        <begin position="62"/>
        <end position="85"/>
    </location>
</feature>
<gene>
    <name evidence="2" type="ORF">LCGC14_2723430</name>
</gene>
<comment type="caution">
    <text evidence="2">The sequence shown here is derived from an EMBL/GenBank/DDBJ whole genome shotgun (WGS) entry which is preliminary data.</text>
</comment>
<evidence type="ECO:0000256" key="1">
    <source>
        <dbReference type="SAM" id="Phobius"/>
    </source>
</evidence>
<evidence type="ECO:0000313" key="2">
    <source>
        <dbReference type="EMBL" id="KKK90396.1"/>
    </source>
</evidence>
<reference evidence="2" key="1">
    <citation type="journal article" date="2015" name="Nature">
        <title>Complex archaea that bridge the gap between prokaryotes and eukaryotes.</title>
        <authorList>
            <person name="Spang A."/>
            <person name="Saw J.H."/>
            <person name="Jorgensen S.L."/>
            <person name="Zaremba-Niedzwiedzka K."/>
            <person name="Martijn J."/>
            <person name="Lind A.E."/>
            <person name="van Eijk R."/>
            <person name="Schleper C."/>
            <person name="Guy L."/>
            <person name="Ettema T.J."/>
        </authorList>
    </citation>
    <scope>NUCLEOTIDE SEQUENCE</scope>
</reference>
<protein>
    <submittedName>
        <fullName evidence="2">Uncharacterized protein</fullName>
    </submittedName>
</protein>
<keyword evidence="1" id="KW-0472">Membrane</keyword>
<feature type="transmembrane region" description="Helical" evidence="1">
    <location>
        <begin position="37"/>
        <end position="56"/>
    </location>
</feature>
<keyword evidence="1" id="KW-1133">Transmembrane helix</keyword>